<feature type="domain" description="Peptidase M16 N-terminal" evidence="6">
    <location>
        <begin position="89"/>
        <end position="238"/>
    </location>
</feature>
<organism evidence="8 9">
    <name type="scientific">Cotesia typhae</name>
    <dbReference type="NCBI Taxonomy" id="2053667"/>
    <lineage>
        <taxon>Eukaryota</taxon>
        <taxon>Metazoa</taxon>
        <taxon>Ecdysozoa</taxon>
        <taxon>Arthropoda</taxon>
        <taxon>Hexapoda</taxon>
        <taxon>Insecta</taxon>
        <taxon>Pterygota</taxon>
        <taxon>Neoptera</taxon>
        <taxon>Endopterygota</taxon>
        <taxon>Hymenoptera</taxon>
        <taxon>Apocrita</taxon>
        <taxon>Ichneumonoidea</taxon>
        <taxon>Braconidae</taxon>
        <taxon>Microgastrinae</taxon>
        <taxon>Cotesia</taxon>
    </lineage>
</organism>
<dbReference type="PANTHER" id="PTHR11851:SF49">
    <property type="entry name" value="MITOCHONDRIAL-PROCESSING PEPTIDASE SUBUNIT ALPHA"/>
    <property type="match status" value="1"/>
</dbReference>
<accession>A0A8J5QSS6</accession>
<evidence type="ECO:0000313" key="9">
    <source>
        <dbReference type="Proteomes" id="UP000729913"/>
    </source>
</evidence>
<dbReference type="Proteomes" id="UP000729913">
    <property type="component" value="Unassembled WGS sequence"/>
</dbReference>
<dbReference type="GO" id="GO:0006627">
    <property type="term" value="P:protein processing involved in protein targeting to mitochondrion"/>
    <property type="evidence" value="ECO:0007669"/>
    <property type="project" value="TreeGrafter"/>
</dbReference>
<evidence type="ECO:0000256" key="2">
    <source>
        <dbReference type="ARBA" id="ARBA00007261"/>
    </source>
</evidence>
<dbReference type="Pfam" id="PF05193">
    <property type="entry name" value="Peptidase_M16_C"/>
    <property type="match status" value="1"/>
</dbReference>
<reference evidence="8" key="1">
    <citation type="submission" date="2020-03" db="EMBL/GenBank/DDBJ databases">
        <authorList>
            <person name="Chebbi M.A."/>
            <person name="Drezen J.M."/>
        </authorList>
    </citation>
    <scope>NUCLEOTIDE SEQUENCE</scope>
    <source>
        <tissue evidence="8">Whole body</tissue>
    </source>
</reference>
<protein>
    <recommendedName>
        <fullName evidence="3">Alpha-MPP</fullName>
    </recommendedName>
    <alternativeName>
        <fullName evidence="4">Inactive zinc metalloprotease alpha</fullName>
    </alternativeName>
</protein>
<dbReference type="PANTHER" id="PTHR11851">
    <property type="entry name" value="METALLOPROTEASE"/>
    <property type="match status" value="1"/>
</dbReference>
<sequence length="484" mass="53153">MLVRIPQASLTTALKNSCYSSAHVKYSNLLQKCGFSSQGSPENLQKISQSITGFPPLSKPILNLPKPIYSTAKEEDQTTQISVLSNGLRVASENRFGKFCTVGVLIDSGPRFEVTYPSGISHFLEKLAFNSTKNYESRDEIMLTLEKHGGICDCQASRDTFIYAASAESQGLDTVTKILGDIVLRPAITEDELNFARQTVQFELETLHTRPEQEPLLIDMIHAAAYSDNTLGLPKLCPSENIGKINRNILFTHFVDEKPIWEQDSSLALDKTNTVDNSIAQYTGGLVVEDCNVPVYAGPSGLPELSHVVIGLEGCSHQDPDFISMCILNMMMGGGGSFSAGGPGLFCIHASSTPSHVKEMVQVIVKELVAMAGDMTDNELARAKKQLQSMLLMNLEQRPVVFEDIGRQVLATGTRKRPEYFIQEIDKISKDDIHRVARRLLKSPPSVAARGEVKNILSLSEIQAGLLDTQGQMSGIMNRLSIFR</sequence>
<comment type="similarity">
    <text evidence="2 5">Belongs to the peptidase M16 family.</text>
</comment>
<dbReference type="InterPro" id="IPR007863">
    <property type="entry name" value="Peptidase_M16_C"/>
</dbReference>
<dbReference type="AlphaFoldDB" id="A0A8J5QSS6"/>
<evidence type="ECO:0000256" key="5">
    <source>
        <dbReference type="RuleBase" id="RU004447"/>
    </source>
</evidence>
<dbReference type="Pfam" id="PF00675">
    <property type="entry name" value="Peptidase_M16"/>
    <property type="match status" value="1"/>
</dbReference>
<evidence type="ECO:0000259" key="6">
    <source>
        <dbReference type="Pfam" id="PF00675"/>
    </source>
</evidence>
<evidence type="ECO:0000313" key="8">
    <source>
        <dbReference type="EMBL" id="KAG8034467.1"/>
    </source>
</evidence>
<gene>
    <name evidence="8" type="ORF">G9C98_007543</name>
</gene>
<evidence type="ECO:0000256" key="3">
    <source>
        <dbReference type="ARBA" id="ARBA00030006"/>
    </source>
</evidence>
<dbReference type="InterPro" id="IPR050361">
    <property type="entry name" value="MPP/UQCRC_Complex"/>
</dbReference>
<name>A0A8J5QSS6_9HYME</name>
<comment type="caution">
    <text evidence="8">The sequence shown here is derived from an EMBL/GenBank/DDBJ whole genome shotgun (WGS) entry which is preliminary data.</text>
</comment>
<evidence type="ECO:0000256" key="1">
    <source>
        <dbReference type="ARBA" id="ARBA00002123"/>
    </source>
</evidence>
<reference evidence="8" key="2">
    <citation type="submission" date="2021-04" db="EMBL/GenBank/DDBJ databases">
        <title>Genome-wide patterns of bracovirus chromosomal integration into multiple host tissues during parasitism.</title>
        <authorList>
            <person name="Chebbi M.A.C."/>
        </authorList>
    </citation>
    <scope>NUCLEOTIDE SEQUENCE</scope>
    <source>
        <tissue evidence="8">Whole body</tissue>
    </source>
</reference>
<dbReference type="PROSITE" id="PS00143">
    <property type="entry name" value="INSULINASE"/>
    <property type="match status" value="1"/>
</dbReference>
<dbReference type="OrthoDB" id="277191at2759"/>
<evidence type="ECO:0000256" key="4">
    <source>
        <dbReference type="ARBA" id="ARBA00032315"/>
    </source>
</evidence>
<dbReference type="GO" id="GO:0004222">
    <property type="term" value="F:metalloendopeptidase activity"/>
    <property type="evidence" value="ECO:0007669"/>
    <property type="project" value="InterPro"/>
</dbReference>
<dbReference type="EMBL" id="JAAOIC020000067">
    <property type="protein sequence ID" value="KAG8034467.1"/>
    <property type="molecule type" value="Genomic_DNA"/>
</dbReference>
<feature type="domain" description="Peptidase M16 C-terminal" evidence="7">
    <location>
        <begin position="304"/>
        <end position="387"/>
    </location>
</feature>
<comment type="function">
    <text evidence="1">Substrate recognition and binding subunit of the essential mitochondrial processing protease (MPP), which cleaves the mitochondrial sequence off newly imported precursors proteins.</text>
</comment>
<keyword evidence="9" id="KW-1185">Reference proteome</keyword>
<evidence type="ECO:0000259" key="7">
    <source>
        <dbReference type="Pfam" id="PF05193"/>
    </source>
</evidence>
<dbReference type="InterPro" id="IPR011765">
    <property type="entry name" value="Pept_M16_N"/>
</dbReference>
<proteinExistence type="inferred from homology"/>
<dbReference type="InterPro" id="IPR001431">
    <property type="entry name" value="Pept_M16_Zn_BS"/>
</dbReference>
<dbReference type="GO" id="GO:0005739">
    <property type="term" value="C:mitochondrion"/>
    <property type="evidence" value="ECO:0007669"/>
    <property type="project" value="TreeGrafter"/>
</dbReference>